<dbReference type="EMBL" id="JAANQT010002072">
    <property type="protein sequence ID" value="KAG1303223.1"/>
    <property type="molecule type" value="Genomic_DNA"/>
</dbReference>
<dbReference type="Gene3D" id="3.30.420.10">
    <property type="entry name" value="Ribonuclease H-like superfamily/Ribonuclease H"/>
    <property type="match status" value="1"/>
</dbReference>
<dbReference type="SUPFAM" id="SSF46689">
    <property type="entry name" value="Homeodomain-like"/>
    <property type="match status" value="1"/>
</dbReference>
<organism evidence="1 2">
    <name type="scientific">Rhizopus oryzae</name>
    <name type="common">Mucormycosis agent</name>
    <name type="synonym">Rhizopus arrhizus var. delemar</name>
    <dbReference type="NCBI Taxonomy" id="64495"/>
    <lineage>
        <taxon>Eukaryota</taxon>
        <taxon>Fungi</taxon>
        <taxon>Fungi incertae sedis</taxon>
        <taxon>Mucoromycota</taxon>
        <taxon>Mucoromycotina</taxon>
        <taxon>Mucoromycetes</taxon>
        <taxon>Mucorales</taxon>
        <taxon>Mucorineae</taxon>
        <taxon>Rhizopodaceae</taxon>
        <taxon>Rhizopus</taxon>
    </lineage>
</organism>
<keyword evidence="2" id="KW-1185">Reference proteome</keyword>
<evidence type="ECO:0000313" key="2">
    <source>
        <dbReference type="Proteomes" id="UP000716291"/>
    </source>
</evidence>
<dbReference type="GO" id="GO:0003676">
    <property type="term" value="F:nucleic acid binding"/>
    <property type="evidence" value="ECO:0007669"/>
    <property type="project" value="InterPro"/>
</dbReference>
<evidence type="ECO:0008006" key="3">
    <source>
        <dbReference type="Google" id="ProtNLM"/>
    </source>
</evidence>
<dbReference type="InterPro" id="IPR036397">
    <property type="entry name" value="RNaseH_sf"/>
</dbReference>
<accession>A0A9P6X1M9</accession>
<gene>
    <name evidence="1" type="ORF">G6F64_010260</name>
</gene>
<dbReference type="InterPro" id="IPR009057">
    <property type="entry name" value="Homeodomain-like_sf"/>
</dbReference>
<dbReference type="OrthoDB" id="10273852at2759"/>
<dbReference type="AlphaFoldDB" id="A0A9P6X1M9"/>
<name>A0A9P6X1M9_RHIOR</name>
<reference evidence="1" key="1">
    <citation type="journal article" date="2020" name="Microb. Genom.">
        <title>Genetic diversity of clinical and environmental Mucorales isolates obtained from an investigation of mucormycosis cases among solid organ transplant recipients.</title>
        <authorList>
            <person name="Nguyen M.H."/>
            <person name="Kaul D."/>
            <person name="Muto C."/>
            <person name="Cheng S.J."/>
            <person name="Richter R.A."/>
            <person name="Bruno V.M."/>
            <person name="Liu G."/>
            <person name="Beyhan S."/>
            <person name="Sundermann A.J."/>
            <person name="Mounaud S."/>
            <person name="Pasculle A.W."/>
            <person name="Nierman W.C."/>
            <person name="Driscoll E."/>
            <person name="Cumbie R."/>
            <person name="Clancy C.J."/>
            <person name="Dupont C.L."/>
        </authorList>
    </citation>
    <scope>NUCLEOTIDE SEQUENCE</scope>
    <source>
        <strain evidence="1">GL11</strain>
    </source>
</reference>
<protein>
    <recommendedName>
        <fullName evidence="3">Tc1-like transposase DDE domain-containing protein</fullName>
    </recommendedName>
</protein>
<sequence>MIEGPTERGKVTLHAKDLGINPRTAMRWWKHYQETGKVVYKRLQRNPGRPNPLTPEHEQHVQQIVEKDSQLCADDIIDSLKSQFEDLKISKSQMNHHLRYNMLISIKKPTFDPMTRNSDNSLQTRYEWFMKWKGSDLGYTKNCVFIDETALKTSKQKKKKKKKKRKLAGGKEQRAGEFIIEEPTMEYINVEESTAIENNKPVAKGTTTVHFVRFVSELLDIMNMDESLMDDYLVMNYCTIHKPHPMIRKMESRGYRVMCLPPCSPIEQF</sequence>
<comment type="caution">
    <text evidence="1">The sequence shown here is derived from an EMBL/GenBank/DDBJ whole genome shotgun (WGS) entry which is preliminary data.</text>
</comment>
<proteinExistence type="predicted"/>
<evidence type="ECO:0000313" key="1">
    <source>
        <dbReference type="EMBL" id="KAG1303223.1"/>
    </source>
</evidence>
<dbReference type="Proteomes" id="UP000716291">
    <property type="component" value="Unassembled WGS sequence"/>
</dbReference>